<sequence>MDGAAAQLIVMQVEPSVGVAQLIAVVLGECHDREGPWPGEIEVAGGIGMTECISFHLSGLR</sequence>
<gene>
    <name evidence="1" type="ORF">GCM10010841_31170</name>
</gene>
<name>A0ABQ2H0W9_9DEIO</name>
<protein>
    <submittedName>
        <fullName evidence="1">Uncharacterized protein</fullName>
    </submittedName>
</protein>
<organism evidence="1 2">
    <name type="scientific">Deinococcus aerophilus</name>
    <dbReference type="NCBI Taxonomy" id="522488"/>
    <lineage>
        <taxon>Bacteria</taxon>
        <taxon>Thermotogati</taxon>
        <taxon>Deinococcota</taxon>
        <taxon>Deinococci</taxon>
        <taxon>Deinococcales</taxon>
        <taxon>Deinococcaceae</taxon>
        <taxon>Deinococcus</taxon>
    </lineage>
</organism>
<comment type="caution">
    <text evidence="1">The sequence shown here is derived from an EMBL/GenBank/DDBJ whole genome shotgun (WGS) entry which is preliminary data.</text>
</comment>
<dbReference type="EMBL" id="BMOM01000045">
    <property type="protein sequence ID" value="GGM20939.1"/>
    <property type="molecule type" value="Genomic_DNA"/>
</dbReference>
<reference evidence="2" key="1">
    <citation type="journal article" date="2019" name="Int. J. Syst. Evol. Microbiol.">
        <title>The Global Catalogue of Microorganisms (GCM) 10K type strain sequencing project: providing services to taxonomists for standard genome sequencing and annotation.</title>
        <authorList>
            <consortium name="The Broad Institute Genomics Platform"/>
            <consortium name="The Broad Institute Genome Sequencing Center for Infectious Disease"/>
            <person name="Wu L."/>
            <person name="Ma J."/>
        </authorList>
    </citation>
    <scope>NUCLEOTIDE SEQUENCE [LARGE SCALE GENOMIC DNA]</scope>
    <source>
        <strain evidence="2">JCM 15443</strain>
    </source>
</reference>
<dbReference type="Proteomes" id="UP000661918">
    <property type="component" value="Unassembled WGS sequence"/>
</dbReference>
<accession>A0ABQ2H0W9</accession>
<evidence type="ECO:0000313" key="1">
    <source>
        <dbReference type="EMBL" id="GGM20939.1"/>
    </source>
</evidence>
<evidence type="ECO:0000313" key="2">
    <source>
        <dbReference type="Proteomes" id="UP000661918"/>
    </source>
</evidence>
<proteinExistence type="predicted"/>
<keyword evidence="2" id="KW-1185">Reference proteome</keyword>